<evidence type="ECO:0000256" key="4">
    <source>
        <dbReference type="ARBA" id="ARBA00022889"/>
    </source>
</evidence>
<comment type="subcellular location">
    <subcellularLocation>
        <location evidence="1">Membrane</location>
        <topology evidence="1">Multi-pass membrane protein</topology>
    </subcellularLocation>
</comment>
<keyword evidence="4" id="KW-0130">Cell adhesion</keyword>
<protein>
    <submittedName>
        <fullName evidence="10">Ninjurin-2-like</fullName>
    </submittedName>
</protein>
<sequence length="168" mass="18607">MGEEESTVETSATRNEKEGEKPLGEFLEISENPHSITYQPENGKLMSLLDPNVYATKKTIAQGMLDVALFTANASQLKYLLHMGTRHEFYYLLVTLISISIILQILIGALFIVIGRLDVNREKHQPRANSLNNIITIGIFVITIVNILIASFGMKNSDNLATILGNTS</sequence>
<dbReference type="RefSeq" id="XP_013794668.1">
    <property type="nucleotide sequence ID" value="XM_013939214.2"/>
</dbReference>
<dbReference type="Proteomes" id="UP000694941">
    <property type="component" value="Unplaced"/>
</dbReference>
<organism evidence="9 10">
    <name type="scientific">Limulus polyphemus</name>
    <name type="common">Atlantic horseshoe crab</name>
    <dbReference type="NCBI Taxonomy" id="6850"/>
    <lineage>
        <taxon>Eukaryota</taxon>
        <taxon>Metazoa</taxon>
        <taxon>Ecdysozoa</taxon>
        <taxon>Arthropoda</taxon>
        <taxon>Chelicerata</taxon>
        <taxon>Merostomata</taxon>
        <taxon>Xiphosura</taxon>
        <taxon>Limulidae</taxon>
        <taxon>Limulus</taxon>
    </lineage>
</organism>
<dbReference type="InterPro" id="IPR007007">
    <property type="entry name" value="Ninjurin"/>
</dbReference>
<keyword evidence="9" id="KW-1185">Reference proteome</keyword>
<keyword evidence="5 8" id="KW-1133">Transmembrane helix</keyword>
<feature type="transmembrane region" description="Helical" evidence="8">
    <location>
        <begin position="134"/>
        <end position="154"/>
    </location>
</feature>
<name>A0ABM1C5N6_LIMPO</name>
<gene>
    <name evidence="10" type="primary">LOC106478655</name>
</gene>
<proteinExistence type="inferred from homology"/>
<evidence type="ECO:0000256" key="2">
    <source>
        <dbReference type="ARBA" id="ARBA00008141"/>
    </source>
</evidence>
<evidence type="ECO:0000256" key="3">
    <source>
        <dbReference type="ARBA" id="ARBA00022692"/>
    </source>
</evidence>
<reference evidence="10" key="1">
    <citation type="submission" date="2025-08" db="UniProtKB">
        <authorList>
            <consortium name="RefSeq"/>
        </authorList>
    </citation>
    <scope>IDENTIFICATION</scope>
    <source>
        <tissue evidence="10">Muscle</tissue>
    </source>
</reference>
<evidence type="ECO:0000256" key="8">
    <source>
        <dbReference type="SAM" id="Phobius"/>
    </source>
</evidence>
<feature type="compositionally biased region" description="Basic and acidic residues" evidence="7">
    <location>
        <begin position="14"/>
        <end position="23"/>
    </location>
</feature>
<evidence type="ECO:0000256" key="6">
    <source>
        <dbReference type="ARBA" id="ARBA00023136"/>
    </source>
</evidence>
<evidence type="ECO:0000256" key="1">
    <source>
        <dbReference type="ARBA" id="ARBA00004141"/>
    </source>
</evidence>
<evidence type="ECO:0000256" key="7">
    <source>
        <dbReference type="SAM" id="MobiDB-lite"/>
    </source>
</evidence>
<dbReference type="PANTHER" id="PTHR12316">
    <property type="entry name" value="NINJURIN-RELATED"/>
    <property type="match status" value="1"/>
</dbReference>
<feature type="region of interest" description="Disordered" evidence="7">
    <location>
        <begin position="1"/>
        <end position="26"/>
    </location>
</feature>
<feature type="transmembrane region" description="Helical" evidence="8">
    <location>
        <begin position="89"/>
        <end position="114"/>
    </location>
</feature>
<keyword evidence="3 8" id="KW-0812">Transmembrane</keyword>
<keyword evidence="6 8" id="KW-0472">Membrane</keyword>
<comment type="similarity">
    <text evidence="2">Belongs to the ninjurin family.</text>
</comment>
<evidence type="ECO:0000313" key="10">
    <source>
        <dbReference type="RefSeq" id="XP_013794668.1"/>
    </source>
</evidence>
<dbReference type="GeneID" id="106478655"/>
<dbReference type="PANTHER" id="PTHR12316:SF17">
    <property type="entry name" value="NINJURIN C, ISOFORM D"/>
    <property type="match status" value="1"/>
</dbReference>
<evidence type="ECO:0000256" key="5">
    <source>
        <dbReference type="ARBA" id="ARBA00022989"/>
    </source>
</evidence>
<dbReference type="Pfam" id="PF04923">
    <property type="entry name" value="Ninjurin"/>
    <property type="match status" value="1"/>
</dbReference>
<evidence type="ECO:0000313" key="9">
    <source>
        <dbReference type="Proteomes" id="UP000694941"/>
    </source>
</evidence>
<accession>A0ABM1C5N6</accession>